<reference evidence="2" key="1">
    <citation type="journal article" date="2002" name="Nature">
        <title>The genome sequence and structure of rice chromosome 1.</title>
        <authorList>
            <person name="Sasaki T."/>
            <person name="Matsumoto T."/>
            <person name="Yamamoto K."/>
            <person name="Sakata K."/>
            <person name="Baba T."/>
            <person name="Katayose Y."/>
            <person name="Wu J."/>
            <person name="Niimura Y."/>
            <person name="Cheng Z."/>
            <person name="Nagamura Y."/>
            <person name="Antonio B.A."/>
            <person name="Kanamori H."/>
            <person name="Hosokawa S."/>
            <person name="Masukawa M."/>
            <person name="Arikawa K."/>
            <person name="Chiden Y."/>
            <person name="Hayashi M."/>
            <person name="Okamoto M."/>
            <person name="Ando T."/>
            <person name="Aoki H."/>
            <person name="Arita K."/>
            <person name="Hamada M."/>
            <person name="Harada C."/>
            <person name="Hijishita S."/>
            <person name="Honda M."/>
            <person name="Ichikawa Y."/>
            <person name="Idonuma A."/>
            <person name="Iijima M."/>
            <person name="Ikeda M."/>
            <person name="Ikeno M."/>
            <person name="Itoh S."/>
            <person name="Itoh T."/>
            <person name="Itoh Y."/>
            <person name="Itoh Y."/>
            <person name="Iwabuchi A."/>
            <person name="Kamiya K."/>
            <person name="Karasawa W."/>
            <person name="Katagiri S."/>
            <person name="Kikuta A."/>
            <person name="Kobayashi N."/>
            <person name="Kono I."/>
            <person name="Machita K."/>
            <person name="Maehara T."/>
            <person name="Mizuno H."/>
            <person name="Mizubayashi T."/>
            <person name="Mukai Y."/>
            <person name="Nagasaki H."/>
            <person name="Nakashima M."/>
            <person name="Nakama Y."/>
            <person name="Nakamichi Y."/>
            <person name="Nakamura M."/>
            <person name="Namiki N."/>
            <person name="Negishi M."/>
            <person name="Ohta I."/>
            <person name="Ono N."/>
            <person name="Saji S."/>
            <person name="Sakai K."/>
            <person name="Shibata M."/>
            <person name="Shimokawa T."/>
            <person name="Shomura A."/>
            <person name="Song J."/>
            <person name="Takazaki Y."/>
            <person name="Terasawa K."/>
            <person name="Tsuji K."/>
            <person name="Waki K."/>
            <person name="Yamagata H."/>
            <person name="Yamane H."/>
            <person name="Yoshiki S."/>
            <person name="Yoshihara R."/>
            <person name="Yukawa K."/>
            <person name="Zhong H."/>
            <person name="Iwama H."/>
            <person name="Endo T."/>
            <person name="Ito H."/>
            <person name="Hahn J.H."/>
            <person name="Kim H.I."/>
            <person name="Eun M.Y."/>
            <person name="Yano M."/>
            <person name="Jiang J."/>
            <person name="Gojobori T."/>
        </authorList>
    </citation>
    <scope>NUCLEOTIDE SEQUENCE</scope>
</reference>
<reference evidence="3" key="3">
    <citation type="journal article" date="2008" name="Nucleic Acids Res.">
        <title>The rice annotation project database (RAP-DB): 2008 update.</title>
        <authorList>
            <consortium name="The rice annotation project (RAP)"/>
        </authorList>
    </citation>
    <scope>GENOME REANNOTATION</scope>
    <source>
        <strain evidence="3">cv. Nipponbare</strain>
    </source>
</reference>
<evidence type="ECO:0000313" key="1">
    <source>
        <dbReference type="EMBL" id="BAD81132.1"/>
    </source>
</evidence>
<dbReference type="Proteomes" id="UP000000763">
    <property type="component" value="Chromosome 1"/>
</dbReference>
<sequence length="73" mass="7717">MDIGVGRQGLWTSHQIRAVAETRGSGCETGAGENRGLAMPCVTYRGSGGLIASQLRNNDATTWNHALDESGEK</sequence>
<protein>
    <submittedName>
        <fullName evidence="2">Uncharacterized protein</fullName>
    </submittedName>
</protein>
<name>Q5NBG7_ORYSJ</name>
<accession>Q5NBG7</accession>
<dbReference type="EMBL" id="AP001080">
    <property type="protein sequence ID" value="BAD81189.1"/>
    <property type="molecule type" value="Genomic_DNA"/>
</dbReference>
<evidence type="ECO:0000313" key="3">
    <source>
        <dbReference type="Proteomes" id="UP000000763"/>
    </source>
</evidence>
<dbReference type="AlphaFoldDB" id="Q5NBG7"/>
<organism evidence="2">
    <name type="scientific">Oryza sativa subsp. japonica</name>
    <name type="common">Rice</name>
    <dbReference type="NCBI Taxonomy" id="39947"/>
    <lineage>
        <taxon>Eukaryota</taxon>
        <taxon>Viridiplantae</taxon>
        <taxon>Streptophyta</taxon>
        <taxon>Embryophyta</taxon>
        <taxon>Tracheophyta</taxon>
        <taxon>Spermatophyta</taxon>
        <taxon>Magnoliopsida</taxon>
        <taxon>Liliopsida</taxon>
        <taxon>Poales</taxon>
        <taxon>Poaceae</taxon>
        <taxon>BOP clade</taxon>
        <taxon>Oryzoideae</taxon>
        <taxon>Oryzeae</taxon>
        <taxon>Oryzinae</taxon>
        <taxon>Oryza</taxon>
        <taxon>Oryza sativa</taxon>
    </lineage>
</organism>
<reference evidence="3" key="2">
    <citation type="journal article" date="2005" name="Nature">
        <title>The map-based sequence of the rice genome.</title>
        <authorList>
            <consortium name="International rice genome sequencing project (IRGSP)"/>
            <person name="Matsumoto T."/>
            <person name="Wu J."/>
            <person name="Kanamori H."/>
            <person name="Katayose Y."/>
            <person name="Fujisawa M."/>
            <person name="Namiki N."/>
            <person name="Mizuno H."/>
            <person name="Yamamoto K."/>
            <person name="Antonio B.A."/>
            <person name="Baba T."/>
            <person name="Sakata K."/>
            <person name="Nagamura Y."/>
            <person name="Aoki H."/>
            <person name="Arikawa K."/>
            <person name="Arita K."/>
            <person name="Bito T."/>
            <person name="Chiden Y."/>
            <person name="Fujitsuka N."/>
            <person name="Fukunaka R."/>
            <person name="Hamada M."/>
            <person name="Harada C."/>
            <person name="Hayashi A."/>
            <person name="Hijishita S."/>
            <person name="Honda M."/>
            <person name="Hosokawa S."/>
            <person name="Ichikawa Y."/>
            <person name="Idonuma A."/>
            <person name="Iijima M."/>
            <person name="Ikeda M."/>
            <person name="Ikeno M."/>
            <person name="Ito K."/>
            <person name="Ito S."/>
            <person name="Ito T."/>
            <person name="Ito Y."/>
            <person name="Ito Y."/>
            <person name="Iwabuchi A."/>
            <person name="Kamiya K."/>
            <person name="Karasawa W."/>
            <person name="Kurita K."/>
            <person name="Katagiri S."/>
            <person name="Kikuta A."/>
            <person name="Kobayashi H."/>
            <person name="Kobayashi N."/>
            <person name="Machita K."/>
            <person name="Maehara T."/>
            <person name="Masukawa M."/>
            <person name="Mizubayashi T."/>
            <person name="Mukai Y."/>
            <person name="Nagasaki H."/>
            <person name="Nagata Y."/>
            <person name="Naito S."/>
            <person name="Nakashima M."/>
            <person name="Nakama Y."/>
            <person name="Nakamichi Y."/>
            <person name="Nakamura M."/>
            <person name="Meguro A."/>
            <person name="Negishi M."/>
            <person name="Ohta I."/>
            <person name="Ohta T."/>
            <person name="Okamoto M."/>
            <person name="Ono N."/>
            <person name="Saji S."/>
            <person name="Sakaguchi M."/>
            <person name="Sakai K."/>
            <person name="Shibata M."/>
            <person name="Shimokawa T."/>
            <person name="Song J."/>
            <person name="Takazaki Y."/>
            <person name="Terasawa K."/>
            <person name="Tsugane M."/>
            <person name="Tsuji K."/>
            <person name="Ueda S."/>
            <person name="Waki K."/>
            <person name="Yamagata H."/>
            <person name="Yamamoto M."/>
            <person name="Yamamoto S."/>
            <person name="Yamane H."/>
            <person name="Yoshiki S."/>
            <person name="Yoshihara R."/>
            <person name="Yukawa K."/>
            <person name="Zhong H."/>
            <person name="Yano M."/>
            <person name="Yuan Q."/>
            <person name="Ouyang S."/>
            <person name="Liu J."/>
            <person name="Jones K.M."/>
            <person name="Gansberger K."/>
            <person name="Moffat K."/>
            <person name="Hill J."/>
            <person name="Bera J."/>
            <person name="Fadrosh D."/>
            <person name="Jin S."/>
            <person name="Johri S."/>
            <person name="Kim M."/>
            <person name="Overton L."/>
            <person name="Reardon M."/>
            <person name="Tsitrin T."/>
            <person name="Vuong H."/>
            <person name="Weaver B."/>
            <person name="Ciecko A."/>
            <person name="Tallon L."/>
            <person name="Jackson J."/>
            <person name="Pai G."/>
            <person name="Aken S.V."/>
            <person name="Utterback T."/>
            <person name="Reidmuller S."/>
            <person name="Feldblyum T."/>
            <person name="Hsiao J."/>
            <person name="Zismann V."/>
            <person name="Iobst S."/>
            <person name="de Vazeille A.R."/>
            <person name="Buell C.R."/>
            <person name="Ying K."/>
            <person name="Li Y."/>
            <person name="Lu T."/>
            <person name="Huang Y."/>
            <person name="Zhao Q."/>
            <person name="Feng Q."/>
            <person name="Zhang L."/>
            <person name="Zhu J."/>
            <person name="Weng Q."/>
            <person name="Mu J."/>
            <person name="Lu Y."/>
            <person name="Fan D."/>
            <person name="Liu Y."/>
            <person name="Guan J."/>
            <person name="Zhang Y."/>
            <person name="Yu S."/>
            <person name="Liu X."/>
            <person name="Zhang Y."/>
            <person name="Hong G."/>
            <person name="Han B."/>
            <person name="Choisne N."/>
            <person name="Demange N."/>
            <person name="Orjeda G."/>
            <person name="Samain S."/>
            <person name="Cattolico L."/>
            <person name="Pelletier E."/>
            <person name="Couloux A."/>
            <person name="Segurens B."/>
            <person name="Wincker P."/>
            <person name="D'Hont A."/>
            <person name="Scarpelli C."/>
            <person name="Weissenbach J."/>
            <person name="Salanoubat M."/>
            <person name="Quetier F."/>
            <person name="Yu Y."/>
            <person name="Kim H.R."/>
            <person name="Rambo T."/>
            <person name="Currie J."/>
            <person name="Collura K."/>
            <person name="Luo M."/>
            <person name="Yang T."/>
            <person name="Ammiraju J.S.S."/>
            <person name="Engler F."/>
            <person name="Soderlund C."/>
            <person name="Wing R.A."/>
            <person name="Palmer L.E."/>
            <person name="de la Bastide M."/>
            <person name="Spiegel L."/>
            <person name="Nascimento L."/>
            <person name="Zutavern T."/>
            <person name="O'Shaughnessy A."/>
            <person name="Dike S."/>
            <person name="Dedhia N."/>
            <person name="Preston R."/>
            <person name="Balija V."/>
            <person name="McCombie W.R."/>
            <person name="Chow T."/>
            <person name="Chen H."/>
            <person name="Chung M."/>
            <person name="Chen C."/>
            <person name="Shaw J."/>
            <person name="Wu H."/>
            <person name="Hsiao K."/>
            <person name="Chao Y."/>
            <person name="Chu M."/>
            <person name="Cheng C."/>
            <person name="Hour A."/>
            <person name="Lee P."/>
            <person name="Lin S."/>
            <person name="Lin Y."/>
            <person name="Liou J."/>
            <person name="Liu S."/>
            <person name="Hsing Y."/>
            <person name="Raghuvanshi S."/>
            <person name="Mohanty A."/>
            <person name="Bharti A.K."/>
            <person name="Gaur A."/>
            <person name="Gupta V."/>
            <person name="Kumar D."/>
            <person name="Ravi V."/>
            <person name="Vij S."/>
            <person name="Kapur A."/>
            <person name="Khurana P."/>
            <person name="Khurana P."/>
            <person name="Khurana J.P."/>
            <person name="Tyagi A.K."/>
            <person name="Gaikwad K."/>
            <person name="Singh A."/>
            <person name="Dalal V."/>
            <person name="Srivastava S."/>
            <person name="Dixit A."/>
            <person name="Pal A.K."/>
            <person name="Ghazi I.A."/>
            <person name="Yadav M."/>
            <person name="Pandit A."/>
            <person name="Bhargava A."/>
            <person name="Sureshbabu K."/>
            <person name="Batra K."/>
            <person name="Sharma T.R."/>
            <person name="Mohapatra T."/>
            <person name="Singh N.K."/>
            <person name="Messing J."/>
            <person name="Nelson A.B."/>
            <person name="Fuks G."/>
            <person name="Kavchok S."/>
            <person name="Keizer G."/>
            <person name="Linton E."/>
            <person name="Llaca V."/>
            <person name="Song R."/>
            <person name="Tanyolac B."/>
            <person name="Young S."/>
            <person name="Ho-Il K."/>
            <person name="Hahn J.H."/>
            <person name="Sangsakoo G."/>
            <person name="Vanavichit A."/>
            <person name="de Mattos Luiz.A.T."/>
            <person name="Zimmer P.D."/>
            <person name="Malone G."/>
            <person name="Dellagostin O."/>
            <person name="de Oliveira A.C."/>
            <person name="Bevan M."/>
            <person name="Bancroft I."/>
            <person name="Minx P."/>
            <person name="Cordum H."/>
            <person name="Wilson R."/>
            <person name="Cheng Z."/>
            <person name="Jin W."/>
            <person name="Jiang J."/>
            <person name="Leong S.A."/>
            <person name="Iwama H."/>
            <person name="Gojobori T."/>
            <person name="Itoh T."/>
            <person name="Niimura Y."/>
            <person name="Fujii Y."/>
            <person name="Habara T."/>
            <person name="Sakai H."/>
            <person name="Sato Y."/>
            <person name="Wilson G."/>
            <person name="Kumar K."/>
            <person name="McCouch S."/>
            <person name="Juretic N."/>
            <person name="Hoen D."/>
            <person name="Wright S."/>
            <person name="Bruskiewich R."/>
            <person name="Bureau T."/>
            <person name="Miyao A."/>
            <person name="Hirochika H."/>
            <person name="Nishikawa T."/>
            <person name="Kadowaki K."/>
            <person name="Sugiura M."/>
            <person name="Burr B."/>
            <person name="Sasaki T."/>
        </authorList>
    </citation>
    <scope>NUCLEOTIDE SEQUENCE [LARGE SCALE GENOMIC DNA]</scope>
    <source>
        <strain evidence="3">cv. Nipponbare</strain>
    </source>
</reference>
<proteinExistence type="predicted"/>
<gene>
    <name evidence="1" type="ORF">P0011D01.2</name>
    <name evidence="2" type="ORF">P0499C11.30</name>
</gene>
<dbReference type="Proteomes" id="UP000817658">
    <property type="component" value="Chromosome 1"/>
</dbReference>
<dbReference type="EMBL" id="AP000969">
    <property type="protein sequence ID" value="BAD81132.1"/>
    <property type="molecule type" value="Genomic_DNA"/>
</dbReference>
<evidence type="ECO:0000313" key="2">
    <source>
        <dbReference type="EMBL" id="BAD81189.1"/>
    </source>
</evidence>